<sequence>GGDKPDTPDQPVVRPDTPENRISIRAIYGTTLARAGQAVPVKSLYGDIISGGNTLSIPVKALNGSVISKGNTLSVPVRNVYGFLLVTY</sequence>
<dbReference type="Proteomes" id="UP000856143">
    <property type="component" value="Unassembled WGS sequence"/>
</dbReference>
<feature type="non-terminal residue" evidence="1">
    <location>
        <position position="1"/>
    </location>
</feature>
<organism evidence="1 2">
    <name type="scientific">Klebsiella oxytoca</name>
    <dbReference type="NCBI Taxonomy" id="571"/>
    <lineage>
        <taxon>Bacteria</taxon>
        <taxon>Pseudomonadati</taxon>
        <taxon>Pseudomonadota</taxon>
        <taxon>Gammaproteobacteria</taxon>
        <taxon>Enterobacterales</taxon>
        <taxon>Enterobacteriaceae</taxon>
        <taxon>Klebsiella/Raoultella group</taxon>
        <taxon>Klebsiella</taxon>
    </lineage>
</organism>
<evidence type="ECO:0000313" key="2">
    <source>
        <dbReference type="Proteomes" id="UP000856143"/>
    </source>
</evidence>
<comment type="caution">
    <text evidence="1">The sequence shown here is derived from an EMBL/GenBank/DDBJ whole genome shotgun (WGS) entry which is preliminary data.</text>
</comment>
<reference evidence="1" key="1">
    <citation type="journal article" date="2018" name="Genome Biol.">
        <title>SKESA: strategic k-mer extension for scrupulous assemblies.</title>
        <authorList>
            <person name="Souvorov A."/>
            <person name="Agarwala R."/>
            <person name="Lipman D.J."/>
        </authorList>
    </citation>
    <scope>NUCLEOTIDE SEQUENCE</scope>
    <source>
        <strain evidence="1">R404</strain>
    </source>
</reference>
<accession>A0AAN5RDP8</accession>
<dbReference type="EMBL" id="DACSEO010000026">
    <property type="protein sequence ID" value="HAT1681841.1"/>
    <property type="molecule type" value="Genomic_DNA"/>
</dbReference>
<reference evidence="1" key="2">
    <citation type="submission" date="2020-11" db="EMBL/GenBank/DDBJ databases">
        <authorList>
            <consortium name="NCBI Pathogen Detection Project"/>
        </authorList>
    </citation>
    <scope>NUCLEOTIDE SEQUENCE</scope>
    <source>
        <strain evidence="1">R404</strain>
    </source>
</reference>
<name>A0AAN5RDP8_KLEOX</name>
<gene>
    <name evidence="1" type="ORF">I8Y21_002517</name>
</gene>
<proteinExistence type="predicted"/>
<evidence type="ECO:0000313" key="1">
    <source>
        <dbReference type="EMBL" id="HAT1681841.1"/>
    </source>
</evidence>
<protein>
    <submittedName>
        <fullName evidence="1">Uncharacterized protein</fullName>
    </submittedName>
</protein>
<dbReference type="AlphaFoldDB" id="A0AAN5RDP8"/>